<dbReference type="PRINTS" id="PR00024">
    <property type="entry name" value="HOMEOBOX"/>
</dbReference>
<comment type="subcellular location">
    <subcellularLocation>
        <location evidence="1 5 6">Nucleus</location>
    </subcellularLocation>
</comment>
<feature type="domain" description="Homeobox" evidence="7">
    <location>
        <begin position="44"/>
        <end position="104"/>
    </location>
</feature>
<reference evidence="8" key="1">
    <citation type="submission" date="2018-07" db="EMBL/GenBank/DDBJ databases">
        <authorList>
            <person name="Quirk P.G."/>
            <person name="Krulwich T.A."/>
        </authorList>
    </citation>
    <scope>NUCLEOTIDE SEQUENCE</scope>
</reference>
<feature type="DNA-binding region" description="Homeobox" evidence="5">
    <location>
        <begin position="46"/>
        <end position="105"/>
    </location>
</feature>
<name>A0A336MJ73_CULSO</name>
<organism evidence="8">
    <name type="scientific">Culicoides sonorensis</name>
    <name type="common">Biting midge</name>
    <dbReference type="NCBI Taxonomy" id="179676"/>
    <lineage>
        <taxon>Eukaryota</taxon>
        <taxon>Metazoa</taxon>
        <taxon>Ecdysozoa</taxon>
        <taxon>Arthropoda</taxon>
        <taxon>Hexapoda</taxon>
        <taxon>Insecta</taxon>
        <taxon>Pterygota</taxon>
        <taxon>Neoptera</taxon>
        <taxon>Endopterygota</taxon>
        <taxon>Diptera</taxon>
        <taxon>Nematocera</taxon>
        <taxon>Chironomoidea</taxon>
        <taxon>Ceratopogonidae</taxon>
        <taxon>Ceratopogoninae</taxon>
        <taxon>Culicoides</taxon>
        <taxon>Monoculicoides</taxon>
    </lineage>
</organism>
<dbReference type="Pfam" id="PF00046">
    <property type="entry name" value="Homeodomain"/>
    <property type="match status" value="1"/>
</dbReference>
<dbReference type="EMBL" id="UFQT01001314">
    <property type="protein sequence ID" value="SSX29980.1"/>
    <property type="molecule type" value="Genomic_DNA"/>
</dbReference>
<proteinExistence type="predicted"/>
<evidence type="ECO:0000256" key="3">
    <source>
        <dbReference type="ARBA" id="ARBA00023155"/>
    </source>
</evidence>
<dbReference type="CDD" id="cd00086">
    <property type="entry name" value="homeodomain"/>
    <property type="match status" value="1"/>
</dbReference>
<dbReference type="SUPFAM" id="SSF46689">
    <property type="entry name" value="Homeodomain-like"/>
    <property type="match status" value="1"/>
</dbReference>
<dbReference type="InterPro" id="IPR009057">
    <property type="entry name" value="Homeodomain-like_sf"/>
</dbReference>
<dbReference type="Gene3D" id="1.10.10.60">
    <property type="entry name" value="Homeodomain-like"/>
    <property type="match status" value="1"/>
</dbReference>
<dbReference type="PANTHER" id="PTHR24324">
    <property type="entry name" value="HOMEOBOX PROTEIN HHEX"/>
    <property type="match status" value="1"/>
</dbReference>
<accession>A0A336MJ73</accession>
<dbReference type="AlphaFoldDB" id="A0A336MJ73"/>
<dbReference type="SMART" id="SM00389">
    <property type="entry name" value="HOX"/>
    <property type="match status" value="1"/>
</dbReference>
<dbReference type="InterPro" id="IPR051000">
    <property type="entry name" value="Homeobox_DNA-bind_prot"/>
</dbReference>
<dbReference type="PANTHER" id="PTHR24324:SF5">
    <property type="entry name" value="HEMATOPOIETICALLY-EXPRESSED HOMEOBOX PROTEIN HHEX"/>
    <property type="match status" value="1"/>
</dbReference>
<keyword evidence="2 5" id="KW-0238">DNA-binding</keyword>
<dbReference type="GO" id="GO:0005634">
    <property type="term" value="C:nucleus"/>
    <property type="evidence" value="ECO:0007669"/>
    <property type="project" value="UniProtKB-SubCell"/>
</dbReference>
<dbReference type="GO" id="GO:0000978">
    <property type="term" value="F:RNA polymerase II cis-regulatory region sequence-specific DNA binding"/>
    <property type="evidence" value="ECO:0007669"/>
    <property type="project" value="TreeGrafter"/>
</dbReference>
<keyword evidence="3 5" id="KW-0371">Homeobox</keyword>
<evidence type="ECO:0000256" key="1">
    <source>
        <dbReference type="ARBA" id="ARBA00004123"/>
    </source>
</evidence>
<sequence>MTCDFGTPLNKPVSDEVHPHLFEKYFYPSHHHLHPYNNFLLSPSKRKGGQVRFTPQQTQILEKRFSTHRYLSPEERRNLAKQLRLSDRQVKTWFQNRRAKFRRVLGGSNSAQNKFINRHISNYDNFKSQNSVEECNNSRKSSSSSLDLRLHVNDINVDGDETDEVDEEEFCSGTETDEIDILERKHMEPMLQNR</sequence>
<gene>
    <name evidence="8" type="primary">CSON001942</name>
</gene>
<keyword evidence="4 5" id="KW-0539">Nucleus</keyword>
<evidence type="ECO:0000259" key="7">
    <source>
        <dbReference type="PROSITE" id="PS50071"/>
    </source>
</evidence>
<dbReference type="PROSITE" id="PS00027">
    <property type="entry name" value="HOMEOBOX_1"/>
    <property type="match status" value="1"/>
</dbReference>
<dbReference type="GO" id="GO:0000981">
    <property type="term" value="F:DNA-binding transcription factor activity, RNA polymerase II-specific"/>
    <property type="evidence" value="ECO:0007669"/>
    <property type="project" value="InterPro"/>
</dbReference>
<protein>
    <submittedName>
        <fullName evidence="8">CSON001942 protein</fullName>
    </submittedName>
</protein>
<dbReference type="InterPro" id="IPR020479">
    <property type="entry name" value="HD_metazoa"/>
</dbReference>
<evidence type="ECO:0000256" key="6">
    <source>
        <dbReference type="RuleBase" id="RU000682"/>
    </source>
</evidence>
<evidence type="ECO:0000256" key="5">
    <source>
        <dbReference type="PROSITE-ProRule" id="PRU00108"/>
    </source>
</evidence>
<evidence type="ECO:0000256" key="4">
    <source>
        <dbReference type="ARBA" id="ARBA00023242"/>
    </source>
</evidence>
<evidence type="ECO:0000313" key="8">
    <source>
        <dbReference type="EMBL" id="SSX29980.1"/>
    </source>
</evidence>
<dbReference type="GO" id="GO:0030154">
    <property type="term" value="P:cell differentiation"/>
    <property type="evidence" value="ECO:0007669"/>
    <property type="project" value="TreeGrafter"/>
</dbReference>
<dbReference type="InterPro" id="IPR017970">
    <property type="entry name" value="Homeobox_CS"/>
</dbReference>
<evidence type="ECO:0000256" key="2">
    <source>
        <dbReference type="ARBA" id="ARBA00023125"/>
    </source>
</evidence>
<dbReference type="InterPro" id="IPR001356">
    <property type="entry name" value="HD"/>
</dbReference>
<dbReference type="PROSITE" id="PS50071">
    <property type="entry name" value="HOMEOBOX_2"/>
    <property type="match status" value="1"/>
</dbReference>
<dbReference type="VEuPathDB" id="VectorBase:CSON001942"/>